<accession>A0A4R4F9Q5</accession>
<evidence type="ECO:0000256" key="2">
    <source>
        <dbReference type="SAM" id="Phobius"/>
    </source>
</evidence>
<dbReference type="EMBL" id="SMMX01000026">
    <property type="protein sequence ID" value="TDA20255.1"/>
    <property type="molecule type" value="Genomic_DNA"/>
</dbReference>
<sequence>MKILKKISIILLSLCLCVPCFSMVAQAADGRISFTDPETAVGDMVEVKCVVKSTSGSLGNIEVKLTYDSAALRFDSGDGVTAAGDGSLTCTGSGGSEEATFNMKFQALKEGDTSVSVAGATIASSSGGTLTLDQGSSTVKIAEGDPSKITDTGSTSGADDIEVDVNGTAYKLSDNFAEADIPAGYTKTEVQFEGQARQMVTQESSGITLGYLLDGEGKGDFFLYNADDATFSPFEQINISDTTSIALLSEKAGKKLPKTFQEVTLTLNGKDFPAWQNTEKDGFYVVYAVNSKGDKGYYQYDDSEGTYQRYEASGGTEEKTDDSLMGKIGRFIDKHIQMMVLIAGLGVIIVVILIIVLAVKLHNRNAELDDLYDEYGIDEEEEEEPERNKPAVKEKSATRSGLKKKKDEDNFDDFDEDDFEEDDFDDDSYDDDGFDDFEDGLMDDDDFEPYDDSYEDEIDDLDDLLGESKPKKRCHEETDDLFKVDFIDLD</sequence>
<feature type="region of interest" description="Disordered" evidence="1">
    <location>
        <begin position="379"/>
        <end position="455"/>
    </location>
</feature>
<keyword evidence="2" id="KW-1133">Transmembrane helix</keyword>
<keyword evidence="2" id="KW-0472">Membrane</keyword>
<keyword evidence="3" id="KW-0732">Signal</keyword>
<dbReference type="Gene3D" id="2.60.40.680">
    <property type="match status" value="1"/>
</dbReference>
<dbReference type="GO" id="GO:0030246">
    <property type="term" value="F:carbohydrate binding"/>
    <property type="evidence" value="ECO:0007669"/>
    <property type="project" value="InterPro"/>
</dbReference>
<feature type="chain" id="PRO_5020779073" description="Cohesin domain-containing protein" evidence="3">
    <location>
        <begin position="28"/>
        <end position="490"/>
    </location>
</feature>
<dbReference type="RefSeq" id="WP_132281119.1">
    <property type="nucleotide sequence ID" value="NZ_JAOBST010000040.1"/>
</dbReference>
<evidence type="ECO:0000313" key="5">
    <source>
        <dbReference type="Proteomes" id="UP000295710"/>
    </source>
</evidence>
<protein>
    <recommendedName>
        <fullName evidence="6">Cohesin domain-containing protein</fullName>
    </recommendedName>
</protein>
<keyword evidence="2" id="KW-0812">Transmembrane</keyword>
<feature type="signal peptide" evidence="3">
    <location>
        <begin position="1"/>
        <end position="27"/>
    </location>
</feature>
<organism evidence="4 5">
    <name type="scientific">Extibacter muris</name>
    <dbReference type="NCBI Taxonomy" id="1796622"/>
    <lineage>
        <taxon>Bacteria</taxon>
        <taxon>Bacillati</taxon>
        <taxon>Bacillota</taxon>
        <taxon>Clostridia</taxon>
        <taxon>Lachnospirales</taxon>
        <taxon>Lachnospiraceae</taxon>
        <taxon>Extibacter</taxon>
    </lineage>
</organism>
<evidence type="ECO:0000256" key="3">
    <source>
        <dbReference type="SAM" id="SignalP"/>
    </source>
</evidence>
<feature type="transmembrane region" description="Helical" evidence="2">
    <location>
        <begin position="338"/>
        <end position="359"/>
    </location>
</feature>
<dbReference type="SUPFAM" id="SSF49384">
    <property type="entry name" value="Carbohydrate-binding domain"/>
    <property type="match status" value="1"/>
</dbReference>
<name>A0A4R4F9Q5_9FIRM</name>
<evidence type="ECO:0000313" key="4">
    <source>
        <dbReference type="EMBL" id="TDA20255.1"/>
    </source>
</evidence>
<comment type="caution">
    <text evidence="4">The sequence shown here is derived from an EMBL/GenBank/DDBJ whole genome shotgun (WGS) entry which is preliminary data.</text>
</comment>
<reference evidence="4 5" key="1">
    <citation type="journal article" date="2016" name="Nat. Microbiol.">
        <title>The Mouse Intestinal Bacterial Collection (miBC) provides host-specific insight into cultured diversity and functional potential of the gut microbiota.</title>
        <authorList>
            <person name="Lagkouvardos I."/>
            <person name="Pukall R."/>
            <person name="Abt B."/>
            <person name="Foesel B.U."/>
            <person name="Meier-Kolthoff J.P."/>
            <person name="Kumar N."/>
            <person name="Bresciani A."/>
            <person name="Martinez I."/>
            <person name="Just S."/>
            <person name="Ziegler C."/>
            <person name="Brugiroux S."/>
            <person name="Garzetti D."/>
            <person name="Wenning M."/>
            <person name="Bui T.P."/>
            <person name="Wang J."/>
            <person name="Hugenholtz F."/>
            <person name="Plugge C.M."/>
            <person name="Peterson D.A."/>
            <person name="Hornef M.W."/>
            <person name="Baines J.F."/>
            <person name="Smidt H."/>
            <person name="Walter J."/>
            <person name="Kristiansen K."/>
            <person name="Nielsen H.B."/>
            <person name="Haller D."/>
            <person name="Overmann J."/>
            <person name="Stecher B."/>
            <person name="Clavel T."/>
        </authorList>
    </citation>
    <scope>NUCLEOTIDE SEQUENCE [LARGE SCALE GENOMIC DNA]</scope>
    <source>
        <strain evidence="4 5">DSM 28560</strain>
    </source>
</reference>
<feature type="compositionally biased region" description="Acidic residues" evidence="1">
    <location>
        <begin position="409"/>
        <end position="455"/>
    </location>
</feature>
<dbReference type="Proteomes" id="UP000295710">
    <property type="component" value="Unassembled WGS sequence"/>
</dbReference>
<dbReference type="CDD" id="cd08547">
    <property type="entry name" value="Type_II_cohesin"/>
    <property type="match status" value="1"/>
</dbReference>
<feature type="compositionally biased region" description="Basic and acidic residues" evidence="1">
    <location>
        <begin position="386"/>
        <end position="397"/>
    </location>
</feature>
<evidence type="ECO:0008006" key="6">
    <source>
        <dbReference type="Google" id="ProtNLM"/>
    </source>
</evidence>
<evidence type="ECO:0000256" key="1">
    <source>
        <dbReference type="SAM" id="MobiDB-lite"/>
    </source>
</evidence>
<proteinExistence type="predicted"/>
<keyword evidence="5" id="KW-1185">Reference proteome</keyword>
<dbReference type="AlphaFoldDB" id="A0A4R4F9Q5"/>
<gene>
    <name evidence="4" type="ORF">E1963_18095</name>
</gene>
<dbReference type="InterPro" id="IPR008965">
    <property type="entry name" value="CBM2/CBM3_carb-bd_dom_sf"/>
</dbReference>